<dbReference type="SUPFAM" id="SSF51064">
    <property type="entry name" value="Head domain of nucleotide exchange factor GrpE"/>
    <property type="match status" value="1"/>
</dbReference>
<evidence type="ECO:0000256" key="3">
    <source>
        <dbReference type="HAMAP-Rule" id="MF_01151"/>
    </source>
</evidence>
<feature type="coiled-coil region" evidence="5">
    <location>
        <begin position="48"/>
        <end position="82"/>
    </location>
</feature>
<reference evidence="7 8" key="1">
    <citation type="submission" date="2017-05" db="EMBL/GenBank/DDBJ databases">
        <authorList>
            <person name="Varghese N."/>
            <person name="Submissions S."/>
        </authorList>
    </citation>
    <scope>NUCLEOTIDE SEQUENCE [LARGE SCALE GENOMIC DNA]</scope>
    <source>
        <strain evidence="7 8">DSM 21342</strain>
    </source>
</reference>
<dbReference type="GO" id="GO:0005737">
    <property type="term" value="C:cytoplasm"/>
    <property type="evidence" value="ECO:0007669"/>
    <property type="project" value="UniProtKB-SubCell"/>
</dbReference>
<evidence type="ECO:0000256" key="5">
    <source>
        <dbReference type="SAM" id="Coils"/>
    </source>
</evidence>
<keyword evidence="2 3" id="KW-0143">Chaperone</keyword>
<comment type="subunit">
    <text evidence="3">Homodimer.</text>
</comment>
<dbReference type="CDD" id="cd00446">
    <property type="entry name" value="GrpE"/>
    <property type="match status" value="1"/>
</dbReference>
<dbReference type="InterPro" id="IPR009012">
    <property type="entry name" value="GrpE_head"/>
</dbReference>
<dbReference type="HAMAP" id="MF_01151">
    <property type="entry name" value="GrpE"/>
    <property type="match status" value="1"/>
</dbReference>
<dbReference type="GO" id="GO:0000774">
    <property type="term" value="F:adenyl-nucleotide exchange factor activity"/>
    <property type="evidence" value="ECO:0007669"/>
    <property type="project" value="InterPro"/>
</dbReference>
<dbReference type="InterPro" id="IPR013805">
    <property type="entry name" value="GrpE_CC"/>
</dbReference>
<dbReference type="RefSeq" id="WP_142604116.1">
    <property type="nucleotide sequence ID" value="NZ_FXSZ01000006.1"/>
</dbReference>
<keyword evidence="3" id="KW-0346">Stress response</keyword>
<dbReference type="SUPFAM" id="SSF58014">
    <property type="entry name" value="Coiled-coil domain of nucleotide exchange factor GrpE"/>
    <property type="match status" value="1"/>
</dbReference>
<comment type="function">
    <text evidence="3">Participates actively in the response to hyperosmotic and heat shock by preventing the aggregation of stress-denatured proteins, in association with DnaK and GrpE. It is the nucleotide exchange factor for DnaK and may function as a thermosensor. Unfolded proteins bind initially to DnaJ; upon interaction with the DnaJ-bound protein, DnaK hydrolyzes its bound ATP, resulting in the formation of a stable complex. GrpE releases ADP from DnaK; ATP binding to DnaK triggers the release of the substrate protein, thus completing the reaction cycle. Several rounds of ATP-dependent interactions between DnaJ, DnaK and GrpE are required for fully efficient folding.</text>
</comment>
<dbReference type="Pfam" id="PF01025">
    <property type="entry name" value="GrpE"/>
    <property type="match status" value="1"/>
</dbReference>
<dbReference type="GO" id="GO:0051082">
    <property type="term" value="F:unfolded protein binding"/>
    <property type="evidence" value="ECO:0007669"/>
    <property type="project" value="TreeGrafter"/>
</dbReference>
<feature type="region of interest" description="Disordered" evidence="6">
    <location>
        <begin position="1"/>
        <end position="29"/>
    </location>
</feature>
<evidence type="ECO:0000256" key="4">
    <source>
        <dbReference type="RuleBase" id="RU004478"/>
    </source>
</evidence>
<dbReference type="AlphaFoldDB" id="A0A521DD55"/>
<dbReference type="GO" id="GO:0006457">
    <property type="term" value="P:protein folding"/>
    <property type="evidence" value="ECO:0007669"/>
    <property type="project" value="InterPro"/>
</dbReference>
<name>A0A521DD55_9SPHI</name>
<dbReference type="Gene3D" id="2.30.22.10">
    <property type="entry name" value="Head domain of nucleotide exchange factor GrpE"/>
    <property type="match status" value="1"/>
</dbReference>
<dbReference type="GO" id="GO:0051087">
    <property type="term" value="F:protein-folding chaperone binding"/>
    <property type="evidence" value="ECO:0007669"/>
    <property type="project" value="InterPro"/>
</dbReference>
<dbReference type="Proteomes" id="UP000315971">
    <property type="component" value="Unassembled WGS sequence"/>
</dbReference>
<evidence type="ECO:0000256" key="2">
    <source>
        <dbReference type="ARBA" id="ARBA00023186"/>
    </source>
</evidence>
<evidence type="ECO:0000256" key="1">
    <source>
        <dbReference type="ARBA" id="ARBA00009054"/>
    </source>
</evidence>
<evidence type="ECO:0000256" key="6">
    <source>
        <dbReference type="SAM" id="MobiDB-lite"/>
    </source>
</evidence>
<evidence type="ECO:0000313" key="7">
    <source>
        <dbReference type="EMBL" id="SMO68870.1"/>
    </source>
</evidence>
<keyword evidence="5" id="KW-0175">Coiled coil</keyword>
<dbReference type="PRINTS" id="PR00773">
    <property type="entry name" value="GRPEPROTEIN"/>
</dbReference>
<dbReference type="EMBL" id="FXSZ01000006">
    <property type="protein sequence ID" value="SMO68870.1"/>
    <property type="molecule type" value="Genomic_DNA"/>
</dbReference>
<dbReference type="GO" id="GO:0042803">
    <property type="term" value="F:protein homodimerization activity"/>
    <property type="evidence" value="ECO:0007669"/>
    <property type="project" value="InterPro"/>
</dbReference>
<proteinExistence type="inferred from homology"/>
<comment type="similarity">
    <text evidence="1 3 4">Belongs to the GrpE family.</text>
</comment>
<dbReference type="InterPro" id="IPR000740">
    <property type="entry name" value="GrpE"/>
</dbReference>
<organism evidence="7 8">
    <name type="scientific">Solitalea koreensis</name>
    <dbReference type="NCBI Taxonomy" id="543615"/>
    <lineage>
        <taxon>Bacteria</taxon>
        <taxon>Pseudomonadati</taxon>
        <taxon>Bacteroidota</taxon>
        <taxon>Sphingobacteriia</taxon>
        <taxon>Sphingobacteriales</taxon>
        <taxon>Sphingobacteriaceae</taxon>
        <taxon>Solitalea</taxon>
    </lineage>
</organism>
<dbReference type="OrthoDB" id="9812586at2"/>
<comment type="subcellular location">
    <subcellularLocation>
        <location evidence="3">Cytoplasm</location>
    </subcellularLocation>
</comment>
<gene>
    <name evidence="3" type="primary">grpE</name>
    <name evidence="7" type="ORF">SAMN06265350_106151</name>
</gene>
<dbReference type="PANTHER" id="PTHR21237:SF23">
    <property type="entry name" value="GRPE PROTEIN HOMOLOG, MITOCHONDRIAL"/>
    <property type="match status" value="1"/>
</dbReference>
<dbReference type="PANTHER" id="PTHR21237">
    <property type="entry name" value="GRPE PROTEIN"/>
    <property type="match status" value="1"/>
</dbReference>
<accession>A0A521DD55</accession>
<sequence length="201" mass="22659">MFKNKTDKMENKDKNQVHEEFIDKQADSAEIAESMESIKETLSDSSESAEVESGLELLKSELNEANNKYIRLYAEFDNFRRRTTKERVDLLQTAGRDVIISLLPILDDFDRALKAIEGQENLDPAMEGMKLIANKMKGTLTQKGLKEMDAMGQVFESDLHEAITQIPAPSEDMKGKVVDVLEKGYLLNDKVIRFAKVVVGA</sequence>
<keyword evidence="3" id="KW-0963">Cytoplasm</keyword>
<protein>
    <recommendedName>
        <fullName evidence="3">Protein GrpE</fullName>
    </recommendedName>
    <alternativeName>
        <fullName evidence="3">HSP-70 cofactor</fullName>
    </alternativeName>
</protein>
<evidence type="ECO:0000313" key="8">
    <source>
        <dbReference type="Proteomes" id="UP000315971"/>
    </source>
</evidence>
<keyword evidence="8" id="KW-1185">Reference proteome</keyword>
<feature type="compositionally biased region" description="Basic and acidic residues" evidence="6">
    <location>
        <begin position="1"/>
        <end position="27"/>
    </location>
</feature>
<dbReference type="Gene3D" id="3.90.20.20">
    <property type="match status" value="1"/>
</dbReference>